<dbReference type="InterPro" id="IPR036864">
    <property type="entry name" value="Zn2-C6_fun-type_DNA-bd_sf"/>
</dbReference>
<dbReference type="VEuPathDB" id="FungiDB:BD410DRAFT_899010"/>
<dbReference type="GO" id="GO:0000981">
    <property type="term" value="F:DNA-binding transcription factor activity, RNA polymerase II-specific"/>
    <property type="evidence" value="ECO:0007669"/>
    <property type="project" value="InterPro"/>
</dbReference>
<dbReference type="Proteomes" id="UP000294933">
    <property type="component" value="Unassembled WGS sequence"/>
</dbReference>
<name>A0A4Y7Q1Y5_9AGAM</name>
<proteinExistence type="predicted"/>
<dbReference type="InterPro" id="IPR054464">
    <property type="entry name" value="ULD_fung"/>
</dbReference>
<dbReference type="PROSITE" id="PS50048">
    <property type="entry name" value="ZN2_CY6_FUNGAL_2"/>
    <property type="match status" value="1"/>
</dbReference>
<evidence type="ECO:0000256" key="1">
    <source>
        <dbReference type="SAM" id="MobiDB-lite"/>
    </source>
</evidence>
<feature type="region of interest" description="Disordered" evidence="1">
    <location>
        <begin position="498"/>
        <end position="525"/>
    </location>
</feature>
<feature type="domain" description="Zn(2)-C6 fungal-type" evidence="2">
    <location>
        <begin position="393"/>
        <end position="426"/>
    </location>
</feature>
<dbReference type="GO" id="GO:0008270">
    <property type="term" value="F:zinc ion binding"/>
    <property type="evidence" value="ECO:0007669"/>
    <property type="project" value="InterPro"/>
</dbReference>
<keyword evidence="4" id="KW-1185">Reference proteome</keyword>
<dbReference type="PANTHER" id="PTHR38886">
    <property type="entry name" value="SESA DOMAIN-CONTAINING PROTEIN"/>
    <property type="match status" value="1"/>
</dbReference>
<sequence>MSSEHSSKAGTDSVGMDRSGACIACLVPRGAEEGRTLNLNFQPEQYPPPTMAVALTFGSFGDVLALTGLTITIARSLSDSIGSASDFQDFIDELQSLKDVLNRVAPHLSTPMGSKTSPSSASAATYPPREIEQCRIALDVFHNSVKKYEEKLRGKGPKSWLYKMLWVLWKKDQITDFRLKLARHRQAITMLQVALLSEQLSRNAAVTDIPPSMKNTLANSIEFVDAVGTRVLFHADYCSTWKMLDGLLKTRFGDAPFGRFVQEGDYHITRHDGKQVIHPQEWHRVVHAGMVVEMSIILKQRQPYSTKICPICGYLNSVASPKEGWIDCLGPECNARFQVSKMDGKDAVSYIQAVERNSSEEKWRIHEVMHLRYVHLMFVNSRSANAMNKNPRPCGTCRRSMIRCDMYSPFSEQLCRHCKDRGLVCVPYVPITRVSRLRRPSNWTAEGLSPTVQDGTSVDGAPRRSLLTFSPLLPSTINLPSGLGLQNSHRASIVPMGRDPTHGNLASTSGCRNEISSVSPTESVF</sequence>
<dbReference type="InterPro" id="IPR001138">
    <property type="entry name" value="Zn2Cys6_DnaBD"/>
</dbReference>
<dbReference type="CDD" id="cd00067">
    <property type="entry name" value="GAL4"/>
    <property type="match status" value="1"/>
</dbReference>
<accession>A0A4Y7Q1Y5</accession>
<evidence type="ECO:0000313" key="4">
    <source>
        <dbReference type="Proteomes" id="UP000294933"/>
    </source>
</evidence>
<dbReference type="OrthoDB" id="3039023at2759"/>
<dbReference type="STRING" id="50990.A0A4Y7Q1Y5"/>
<dbReference type="SUPFAM" id="SSF57701">
    <property type="entry name" value="Zn2/Cys6 DNA-binding domain"/>
    <property type="match status" value="1"/>
</dbReference>
<gene>
    <name evidence="3" type="ORF">BD410DRAFT_899010</name>
</gene>
<reference evidence="3 4" key="1">
    <citation type="submission" date="2018-06" db="EMBL/GenBank/DDBJ databases">
        <title>A transcriptomic atlas of mushroom development highlights an independent origin of complex multicellularity.</title>
        <authorList>
            <consortium name="DOE Joint Genome Institute"/>
            <person name="Krizsan K."/>
            <person name="Almasi E."/>
            <person name="Merenyi Z."/>
            <person name="Sahu N."/>
            <person name="Viragh M."/>
            <person name="Koszo T."/>
            <person name="Mondo S."/>
            <person name="Kiss B."/>
            <person name="Balint B."/>
            <person name="Kues U."/>
            <person name="Barry K."/>
            <person name="Hegedus J.C."/>
            <person name="Henrissat B."/>
            <person name="Johnson J."/>
            <person name="Lipzen A."/>
            <person name="Ohm R."/>
            <person name="Nagy I."/>
            <person name="Pangilinan J."/>
            <person name="Yan J."/>
            <person name="Xiong Y."/>
            <person name="Grigoriev I.V."/>
            <person name="Hibbett D.S."/>
            <person name="Nagy L.G."/>
        </authorList>
    </citation>
    <scope>NUCLEOTIDE SEQUENCE [LARGE SCALE GENOMIC DNA]</scope>
    <source>
        <strain evidence="3 4">SZMC22713</strain>
    </source>
</reference>
<evidence type="ECO:0000259" key="2">
    <source>
        <dbReference type="PROSITE" id="PS50048"/>
    </source>
</evidence>
<protein>
    <recommendedName>
        <fullName evidence="2">Zn(2)-C6 fungal-type domain-containing protein</fullName>
    </recommendedName>
</protein>
<feature type="compositionally biased region" description="Polar residues" evidence="1">
    <location>
        <begin position="504"/>
        <end position="525"/>
    </location>
</feature>
<dbReference type="PANTHER" id="PTHR38886:SF1">
    <property type="entry name" value="NACHT-NTPASE AND P-LOOP NTPASES N-TERMINAL DOMAIN-CONTAINING PROTEIN"/>
    <property type="match status" value="1"/>
</dbReference>
<dbReference type="Pfam" id="PF22893">
    <property type="entry name" value="ULD_2"/>
    <property type="match status" value="1"/>
</dbReference>
<organism evidence="3 4">
    <name type="scientific">Rickenella mellea</name>
    <dbReference type="NCBI Taxonomy" id="50990"/>
    <lineage>
        <taxon>Eukaryota</taxon>
        <taxon>Fungi</taxon>
        <taxon>Dikarya</taxon>
        <taxon>Basidiomycota</taxon>
        <taxon>Agaricomycotina</taxon>
        <taxon>Agaricomycetes</taxon>
        <taxon>Hymenochaetales</taxon>
        <taxon>Rickenellaceae</taxon>
        <taxon>Rickenella</taxon>
    </lineage>
</organism>
<dbReference type="AlphaFoldDB" id="A0A4Y7Q1Y5"/>
<dbReference type="EMBL" id="ML170182">
    <property type="protein sequence ID" value="TDL21172.1"/>
    <property type="molecule type" value="Genomic_DNA"/>
</dbReference>
<evidence type="ECO:0000313" key="3">
    <source>
        <dbReference type="EMBL" id="TDL21172.1"/>
    </source>
</evidence>